<protein>
    <submittedName>
        <fullName evidence="1">Uncharacterized protein</fullName>
    </submittedName>
</protein>
<dbReference type="Proteomes" id="UP001060085">
    <property type="component" value="Linkage Group LG03"/>
</dbReference>
<proteinExistence type="predicted"/>
<evidence type="ECO:0000313" key="2">
    <source>
        <dbReference type="Proteomes" id="UP001060085"/>
    </source>
</evidence>
<comment type="caution">
    <text evidence="1">The sequence shown here is derived from an EMBL/GenBank/DDBJ whole genome shotgun (WGS) entry which is preliminary data.</text>
</comment>
<dbReference type="EMBL" id="CM044703">
    <property type="protein sequence ID" value="KAI5674221.1"/>
    <property type="molecule type" value="Genomic_DNA"/>
</dbReference>
<reference evidence="2" key="1">
    <citation type="journal article" date="2023" name="Nat. Plants">
        <title>Single-cell RNA sequencing provides a high-resolution roadmap for understanding the multicellular compartmentation of specialized metabolism.</title>
        <authorList>
            <person name="Sun S."/>
            <person name="Shen X."/>
            <person name="Li Y."/>
            <person name="Li Y."/>
            <person name="Wang S."/>
            <person name="Li R."/>
            <person name="Zhang H."/>
            <person name="Shen G."/>
            <person name="Guo B."/>
            <person name="Wei J."/>
            <person name="Xu J."/>
            <person name="St-Pierre B."/>
            <person name="Chen S."/>
            <person name="Sun C."/>
        </authorList>
    </citation>
    <scope>NUCLEOTIDE SEQUENCE [LARGE SCALE GENOMIC DNA]</scope>
</reference>
<keyword evidence="2" id="KW-1185">Reference proteome</keyword>
<organism evidence="1 2">
    <name type="scientific">Catharanthus roseus</name>
    <name type="common">Madagascar periwinkle</name>
    <name type="synonym">Vinca rosea</name>
    <dbReference type="NCBI Taxonomy" id="4058"/>
    <lineage>
        <taxon>Eukaryota</taxon>
        <taxon>Viridiplantae</taxon>
        <taxon>Streptophyta</taxon>
        <taxon>Embryophyta</taxon>
        <taxon>Tracheophyta</taxon>
        <taxon>Spermatophyta</taxon>
        <taxon>Magnoliopsida</taxon>
        <taxon>eudicotyledons</taxon>
        <taxon>Gunneridae</taxon>
        <taxon>Pentapetalae</taxon>
        <taxon>asterids</taxon>
        <taxon>lamiids</taxon>
        <taxon>Gentianales</taxon>
        <taxon>Apocynaceae</taxon>
        <taxon>Rauvolfioideae</taxon>
        <taxon>Vinceae</taxon>
        <taxon>Catharanthinae</taxon>
        <taxon>Catharanthus</taxon>
    </lineage>
</organism>
<name>A0ACC0BNG8_CATRO</name>
<accession>A0ACC0BNG8</accession>
<evidence type="ECO:0000313" key="1">
    <source>
        <dbReference type="EMBL" id="KAI5674221.1"/>
    </source>
</evidence>
<gene>
    <name evidence="1" type="ORF">M9H77_14585</name>
</gene>
<sequence>MDNTPSRLGHIPRTYSTRSEHSFISPLIVEKDYVPYRVSTSQVSERDENNHHVDKVFKTKENIVKKNEFSERLAETKDYKPIINDEINKLYKFADRPTQRIDYYSRPSPVDILHEEQEYIASSNEDCLAGESQDPDMDDFSEADIDHMILILSGWIVVLYHIEQTPEGIVYIQMDNTPSRLGHIPRTYSTRSEHSFISPLIKEKDYVPYRVSTSQVSERDEKNHHVDKVFKTKENIVKSIYNTKDAEITESEMNFSL</sequence>